<dbReference type="InterPro" id="IPR012854">
    <property type="entry name" value="Cu_amine_oxidase-like_N"/>
</dbReference>
<organism evidence="3 4">
    <name type="scientific">Alkaliphilus hydrothermalis</name>
    <dbReference type="NCBI Taxonomy" id="1482730"/>
    <lineage>
        <taxon>Bacteria</taxon>
        <taxon>Bacillati</taxon>
        <taxon>Bacillota</taxon>
        <taxon>Clostridia</taxon>
        <taxon>Peptostreptococcales</taxon>
        <taxon>Natronincolaceae</taxon>
        <taxon>Alkaliphilus</taxon>
    </lineage>
</organism>
<dbReference type="RefSeq" id="WP_204401601.1">
    <property type="nucleotide sequence ID" value="NZ_JAFBEE010000008.1"/>
</dbReference>
<comment type="caution">
    <text evidence="3">The sequence shown here is derived from an EMBL/GenBank/DDBJ whole genome shotgun (WGS) entry which is preliminary data.</text>
</comment>
<reference evidence="3 4" key="1">
    <citation type="submission" date="2021-01" db="EMBL/GenBank/DDBJ databases">
        <title>Genomic Encyclopedia of Type Strains, Phase IV (KMG-IV): sequencing the most valuable type-strain genomes for metagenomic binning, comparative biology and taxonomic classification.</title>
        <authorList>
            <person name="Goeker M."/>
        </authorList>
    </citation>
    <scope>NUCLEOTIDE SEQUENCE [LARGE SCALE GENOMIC DNA]</scope>
    <source>
        <strain evidence="3 4">DSM 25890</strain>
    </source>
</reference>
<feature type="domain" description="Copper amine oxidase-like N-terminal" evidence="2">
    <location>
        <begin position="60"/>
        <end position="159"/>
    </location>
</feature>
<dbReference type="Pfam" id="PF07833">
    <property type="entry name" value="Cu_amine_oxidN1"/>
    <property type="match status" value="1"/>
</dbReference>
<name>A0ABS2NQQ3_9FIRM</name>
<accession>A0ABS2NQQ3</accession>
<evidence type="ECO:0000256" key="1">
    <source>
        <dbReference type="SAM" id="SignalP"/>
    </source>
</evidence>
<dbReference type="EMBL" id="JAFBEE010000008">
    <property type="protein sequence ID" value="MBM7614919.1"/>
    <property type="molecule type" value="Genomic_DNA"/>
</dbReference>
<dbReference type="InterPro" id="IPR036582">
    <property type="entry name" value="Mao_N_sf"/>
</dbReference>
<feature type="chain" id="PRO_5046426786" evidence="1">
    <location>
        <begin position="28"/>
        <end position="663"/>
    </location>
</feature>
<feature type="signal peptide" evidence="1">
    <location>
        <begin position="1"/>
        <end position="27"/>
    </location>
</feature>
<sequence>MKKTKRTTIIICIMMLIIIVNTNSGFAAGNLQKTEAQNYTDHITFVLESKEVYHNKELFLSNNPNTVRDGVTYISLRTFSERLGLSVQYDSKTKESQISNGYIKLQFKVNDAQYRVNQKLVTSTHGVPFIENGTTMIPLRVFATHFDMKVVPELEKKSIHLYWGQKAVAKFEVVPKRIYAGQTKVTYIDQYQHPLNLDIKRELWRWNKEVFPKAGVYRVRRIVMDENGDWSQPYEVVVNVLPPNQAPVAKFNTTKDRYSIGEPITYIDQSTDDENAIVKKTWTNKETAFFSAGEREITLEVEDQNGLTSTYTKQIYIENDILYAKEEFDPWFTPIGEKYFYFGKNIISNPVIKYDIENQNHTLYRSNSPESIREEGIYYRDNIEGKVRVMVHQQNHRSNPVNLYLVATNMNEEPVEIKMPHVGMGGPYELVTTTGKLGLARYLQSLTKPSQTSMILKPGESKVILTELSDKKILKEQTLSAYADLEVSLPIQLQTVIIDSGKDVMQQLPTLAELAKDNVHTRGTFSFGNRTITIKELVGEDTKRIVFGDATEDTRVSGVDGMTGEAVLNQGNFGVLYNVKLERVAPRSVIVLNARGGHYSGAFLVNNQVVKVTEETYLKDSKEVAVLYRTGDVEEEVEIVFIPASGSNLPINIVVQPLPEKRH</sequence>
<dbReference type="SUPFAM" id="SSF49299">
    <property type="entry name" value="PKD domain"/>
    <property type="match status" value="1"/>
</dbReference>
<dbReference type="InterPro" id="IPR013783">
    <property type="entry name" value="Ig-like_fold"/>
</dbReference>
<proteinExistence type="predicted"/>
<protein>
    <submittedName>
        <fullName evidence="3">PKD repeat protein</fullName>
    </submittedName>
</protein>
<keyword evidence="4" id="KW-1185">Reference proteome</keyword>
<dbReference type="Gene3D" id="2.60.40.10">
    <property type="entry name" value="Immunoglobulins"/>
    <property type="match status" value="1"/>
</dbReference>
<evidence type="ECO:0000259" key="2">
    <source>
        <dbReference type="Pfam" id="PF07833"/>
    </source>
</evidence>
<gene>
    <name evidence="3" type="ORF">JOC73_001481</name>
</gene>
<evidence type="ECO:0000313" key="3">
    <source>
        <dbReference type="EMBL" id="MBM7614919.1"/>
    </source>
</evidence>
<keyword evidence="1" id="KW-0732">Signal</keyword>
<dbReference type="Proteomes" id="UP001314796">
    <property type="component" value="Unassembled WGS sequence"/>
</dbReference>
<dbReference type="InterPro" id="IPR035986">
    <property type="entry name" value="PKD_dom_sf"/>
</dbReference>
<dbReference type="Gene3D" id="3.30.457.10">
    <property type="entry name" value="Copper amine oxidase-like, N-terminal domain"/>
    <property type="match status" value="1"/>
</dbReference>
<evidence type="ECO:0000313" key="4">
    <source>
        <dbReference type="Proteomes" id="UP001314796"/>
    </source>
</evidence>
<dbReference type="SUPFAM" id="SSF55383">
    <property type="entry name" value="Copper amine oxidase, domain N"/>
    <property type="match status" value="1"/>
</dbReference>